<evidence type="ECO:0000313" key="7">
    <source>
        <dbReference type="EMBL" id="MDW5594404.1"/>
    </source>
</evidence>
<evidence type="ECO:0000256" key="4">
    <source>
        <dbReference type="ARBA" id="ARBA00022801"/>
    </source>
</evidence>
<accession>A0ABU4HNW0</accession>
<evidence type="ECO:0000259" key="6">
    <source>
        <dbReference type="SMART" id="SM00849"/>
    </source>
</evidence>
<dbReference type="SMART" id="SM00849">
    <property type="entry name" value="Lactamase_B"/>
    <property type="match status" value="1"/>
</dbReference>
<keyword evidence="3" id="KW-0479">Metal-binding</keyword>
<evidence type="ECO:0000256" key="5">
    <source>
        <dbReference type="ARBA" id="ARBA00022833"/>
    </source>
</evidence>
<name>A0ABU4HNW0_9ACTN</name>
<comment type="caution">
    <text evidence="7">The sequence shown here is derived from an EMBL/GenBank/DDBJ whole genome shotgun (WGS) entry which is preliminary data.</text>
</comment>
<dbReference type="CDD" id="cd07729">
    <property type="entry name" value="AHL_lactonase_MBL-fold"/>
    <property type="match status" value="1"/>
</dbReference>
<comment type="similarity">
    <text evidence="2">Belongs to the metallo-beta-lactamase superfamily.</text>
</comment>
<proteinExistence type="inferred from homology"/>
<keyword evidence="4" id="KW-0378">Hydrolase</keyword>
<dbReference type="Proteomes" id="UP001284601">
    <property type="component" value="Unassembled WGS sequence"/>
</dbReference>
<sequence length="302" mass="33025">MAVATEPKPLTHALPDGSAEATVRLTPLLAGELGSPPAMLARREGRFGGLRDRAGILFGRRANWEWLPVPAFLVEHPTAGPLLVDTGFHGSAADDPTINMGRAARLLYRVRMTREQTVAAQLEARGIAPTDVRTVVMTHLHIDHAGGVPEFPAATFVVDRREWAAASAGGWRQGYHGRQFDHAFDWREIDYGAPSIDSFASFGQSFDLFGDGSVRLLSTPGHTAGHQSVLLRLRERELLLVGDAAYTWAALRDGAMPLELHDEHHYRRSRGEIAHYLRLTPSALAIPGHDAAAWATLEPQYA</sequence>
<dbReference type="PANTHER" id="PTHR42978">
    <property type="entry name" value="QUORUM-QUENCHING LACTONASE YTNP-RELATED-RELATED"/>
    <property type="match status" value="1"/>
</dbReference>
<dbReference type="InterPro" id="IPR036866">
    <property type="entry name" value="RibonucZ/Hydroxyglut_hydro"/>
</dbReference>
<dbReference type="PANTHER" id="PTHR42978:SF2">
    <property type="entry name" value="102 KBASES UNSTABLE REGION: FROM 1 TO 119443"/>
    <property type="match status" value="1"/>
</dbReference>
<evidence type="ECO:0000256" key="3">
    <source>
        <dbReference type="ARBA" id="ARBA00022723"/>
    </source>
</evidence>
<evidence type="ECO:0000256" key="1">
    <source>
        <dbReference type="ARBA" id="ARBA00001947"/>
    </source>
</evidence>
<dbReference type="InterPro" id="IPR001279">
    <property type="entry name" value="Metallo-B-lactamas"/>
</dbReference>
<dbReference type="Pfam" id="PF00753">
    <property type="entry name" value="Lactamase_B"/>
    <property type="match status" value="1"/>
</dbReference>
<organism evidence="7 8">
    <name type="scientific">Conexibacter stalactiti</name>
    <dbReference type="NCBI Taxonomy" id="1940611"/>
    <lineage>
        <taxon>Bacteria</taxon>
        <taxon>Bacillati</taxon>
        <taxon>Actinomycetota</taxon>
        <taxon>Thermoleophilia</taxon>
        <taxon>Solirubrobacterales</taxon>
        <taxon>Conexibacteraceae</taxon>
        <taxon>Conexibacter</taxon>
    </lineage>
</organism>
<comment type="cofactor">
    <cofactor evidence="1">
        <name>Zn(2+)</name>
        <dbReference type="ChEBI" id="CHEBI:29105"/>
    </cofactor>
</comment>
<feature type="domain" description="Metallo-beta-lactamase" evidence="6">
    <location>
        <begin position="68"/>
        <end position="289"/>
    </location>
</feature>
<keyword evidence="8" id="KW-1185">Reference proteome</keyword>
<gene>
    <name evidence="7" type="ORF">R7226_08655</name>
</gene>
<dbReference type="EMBL" id="JAWSTH010000016">
    <property type="protein sequence ID" value="MDW5594404.1"/>
    <property type="molecule type" value="Genomic_DNA"/>
</dbReference>
<reference evidence="8" key="1">
    <citation type="submission" date="2023-07" db="EMBL/GenBank/DDBJ databases">
        <title>Conexibacter stalactiti sp. nov., isolated from stalactites in a lava cave and emended description of the genus Conexibacter.</title>
        <authorList>
            <person name="Lee S.D."/>
        </authorList>
    </citation>
    <scope>NUCLEOTIDE SEQUENCE [LARGE SCALE GENOMIC DNA]</scope>
    <source>
        <strain evidence="8">KCTC 39840</strain>
    </source>
</reference>
<dbReference type="InterPro" id="IPR051013">
    <property type="entry name" value="MBL_superfamily_lactonases"/>
</dbReference>
<evidence type="ECO:0000256" key="2">
    <source>
        <dbReference type="ARBA" id="ARBA00007749"/>
    </source>
</evidence>
<keyword evidence="5" id="KW-0862">Zinc</keyword>
<dbReference type="Gene3D" id="3.60.15.10">
    <property type="entry name" value="Ribonuclease Z/Hydroxyacylglutathione hydrolase-like"/>
    <property type="match status" value="1"/>
</dbReference>
<evidence type="ECO:0000313" key="8">
    <source>
        <dbReference type="Proteomes" id="UP001284601"/>
    </source>
</evidence>
<dbReference type="RefSeq" id="WP_318596675.1">
    <property type="nucleotide sequence ID" value="NZ_JAWSTH010000016.1"/>
</dbReference>
<dbReference type="SUPFAM" id="SSF56281">
    <property type="entry name" value="Metallo-hydrolase/oxidoreductase"/>
    <property type="match status" value="1"/>
</dbReference>
<protein>
    <submittedName>
        <fullName evidence="7">N-acyl homoserine lactonase family protein</fullName>
    </submittedName>
</protein>